<comment type="similarity">
    <text evidence="1">Belongs to the short-chain dehydrogenases/reductases (SDR) family.</text>
</comment>
<dbReference type="EMBL" id="CP021780">
    <property type="protein sequence ID" value="ASA23458.1"/>
    <property type="molecule type" value="Genomic_DNA"/>
</dbReference>
<evidence type="ECO:0000313" key="4">
    <source>
        <dbReference type="Proteomes" id="UP000249890"/>
    </source>
</evidence>
<reference evidence="3 4" key="1">
    <citation type="submission" date="2017-06" db="EMBL/GenBank/DDBJ databases">
        <title>Complete genome sequence of Paenibacillus donghaensis KCTC 13049T isolated from East Sea sediment, South Korea.</title>
        <authorList>
            <person name="Jung B.K."/>
            <person name="Hong S.-J."/>
            <person name="Shin J.-H."/>
        </authorList>
    </citation>
    <scope>NUCLEOTIDE SEQUENCE [LARGE SCALE GENOMIC DNA]</scope>
    <source>
        <strain evidence="3 4">KCTC 13049</strain>
    </source>
</reference>
<dbReference type="OrthoDB" id="2565295at2"/>
<dbReference type="PRINTS" id="PR00081">
    <property type="entry name" value="GDHRDH"/>
</dbReference>
<dbReference type="CDD" id="cd05233">
    <property type="entry name" value="SDR_c"/>
    <property type="match status" value="1"/>
</dbReference>
<keyword evidence="2" id="KW-0560">Oxidoreductase</keyword>
<dbReference type="InterPro" id="IPR036291">
    <property type="entry name" value="NAD(P)-bd_dom_sf"/>
</dbReference>
<keyword evidence="4" id="KW-1185">Reference proteome</keyword>
<dbReference type="PANTHER" id="PTHR42760:SF115">
    <property type="entry name" value="3-OXOACYL-[ACYL-CARRIER-PROTEIN] REDUCTASE FABG"/>
    <property type="match status" value="1"/>
</dbReference>
<dbReference type="PANTHER" id="PTHR42760">
    <property type="entry name" value="SHORT-CHAIN DEHYDROGENASES/REDUCTASES FAMILY MEMBER"/>
    <property type="match status" value="1"/>
</dbReference>
<evidence type="ECO:0000256" key="1">
    <source>
        <dbReference type="ARBA" id="ARBA00006484"/>
    </source>
</evidence>
<dbReference type="PRINTS" id="PR00080">
    <property type="entry name" value="SDRFAMILY"/>
</dbReference>
<dbReference type="SUPFAM" id="SSF51735">
    <property type="entry name" value="NAD(P)-binding Rossmann-fold domains"/>
    <property type="match status" value="1"/>
</dbReference>
<gene>
    <name evidence="3" type="ORF">B9T62_23210</name>
</gene>
<sequence length="256" mass="27800">MAIVTGILEGKVALITSAGNDLGYVLAQMFIGEGAKVIAVDNSREALSQWGDMDNVIPMLADITKMEDIERMICEAECHFGRLDSLCNIAGTKDTGYPLDATDNSRGEHILGIDLETLFQICHRAIPTMIRGGGGSVVNIGSYTPLRGNYSSSYTTAKAGLVGLTKSIAYGYGKQGIRCNIIHPRRTYTNPNEILNGYYHPVGQTSSKIIDSLSLNGPGQAEDIARKCLFLCCDYSKQINGTELTIDEDNTKRQYS</sequence>
<proteinExistence type="inferred from homology"/>
<dbReference type="Pfam" id="PF13561">
    <property type="entry name" value="adh_short_C2"/>
    <property type="match status" value="1"/>
</dbReference>
<organism evidence="3 4">
    <name type="scientific">Paenibacillus donghaensis</name>
    <dbReference type="NCBI Taxonomy" id="414771"/>
    <lineage>
        <taxon>Bacteria</taxon>
        <taxon>Bacillati</taxon>
        <taxon>Bacillota</taxon>
        <taxon>Bacilli</taxon>
        <taxon>Bacillales</taxon>
        <taxon>Paenibacillaceae</taxon>
        <taxon>Paenibacillus</taxon>
    </lineage>
</organism>
<dbReference type="InterPro" id="IPR002347">
    <property type="entry name" value="SDR_fam"/>
</dbReference>
<evidence type="ECO:0000313" key="3">
    <source>
        <dbReference type="EMBL" id="ASA23458.1"/>
    </source>
</evidence>
<dbReference type="KEGG" id="pdh:B9T62_23210"/>
<protein>
    <recommendedName>
        <fullName evidence="5">Short-chain dehydrogenase</fullName>
    </recommendedName>
</protein>
<evidence type="ECO:0000256" key="2">
    <source>
        <dbReference type="ARBA" id="ARBA00023002"/>
    </source>
</evidence>
<dbReference type="AlphaFoldDB" id="A0A2Z2KUL3"/>
<accession>A0A2Z2KUL3</accession>
<dbReference type="Proteomes" id="UP000249890">
    <property type="component" value="Chromosome"/>
</dbReference>
<dbReference type="GO" id="GO:0016616">
    <property type="term" value="F:oxidoreductase activity, acting on the CH-OH group of donors, NAD or NADP as acceptor"/>
    <property type="evidence" value="ECO:0007669"/>
    <property type="project" value="TreeGrafter"/>
</dbReference>
<evidence type="ECO:0008006" key="5">
    <source>
        <dbReference type="Google" id="ProtNLM"/>
    </source>
</evidence>
<dbReference type="RefSeq" id="WP_087917447.1">
    <property type="nucleotide sequence ID" value="NZ_CP021780.1"/>
</dbReference>
<dbReference type="Gene3D" id="3.40.50.720">
    <property type="entry name" value="NAD(P)-binding Rossmann-like Domain"/>
    <property type="match status" value="1"/>
</dbReference>
<name>A0A2Z2KUL3_9BACL</name>